<organism evidence="2 3">
    <name type="scientific">Trichogramma brassicae</name>
    <dbReference type="NCBI Taxonomy" id="86971"/>
    <lineage>
        <taxon>Eukaryota</taxon>
        <taxon>Metazoa</taxon>
        <taxon>Ecdysozoa</taxon>
        <taxon>Arthropoda</taxon>
        <taxon>Hexapoda</taxon>
        <taxon>Insecta</taxon>
        <taxon>Pterygota</taxon>
        <taxon>Neoptera</taxon>
        <taxon>Endopterygota</taxon>
        <taxon>Hymenoptera</taxon>
        <taxon>Apocrita</taxon>
        <taxon>Proctotrupomorpha</taxon>
        <taxon>Chalcidoidea</taxon>
        <taxon>Trichogrammatidae</taxon>
        <taxon>Trichogramma</taxon>
    </lineage>
</organism>
<dbReference type="EMBL" id="CADCXV010000992">
    <property type="protein sequence ID" value="CAB0040018.1"/>
    <property type="molecule type" value="Genomic_DNA"/>
</dbReference>
<sequence length="112" mass="12553">MEAPSHTNLLRRGICVKMNVNDPFSRNDVIMRKLNISLKSECKYGKYYSARLTVHESQRANDNGKHAADRCGRRAVQASTHCHSENTSRRNASQIPCVGSVYSHPSHVKTNG</sequence>
<dbReference type="Proteomes" id="UP000479190">
    <property type="component" value="Unassembled WGS sequence"/>
</dbReference>
<accession>A0A6H5IS31</accession>
<reference evidence="2 3" key="1">
    <citation type="submission" date="2020-02" db="EMBL/GenBank/DDBJ databases">
        <authorList>
            <person name="Ferguson B K."/>
        </authorList>
    </citation>
    <scope>NUCLEOTIDE SEQUENCE [LARGE SCALE GENOMIC DNA]</scope>
</reference>
<keyword evidence="3" id="KW-1185">Reference proteome</keyword>
<evidence type="ECO:0000313" key="3">
    <source>
        <dbReference type="Proteomes" id="UP000479190"/>
    </source>
</evidence>
<evidence type="ECO:0000256" key="1">
    <source>
        <dbReference type="SAM" id="MobiDB-lite"/>
    </source>
</evidence>
<feature type="compositionally biased region" description="Basic and acidic residues" evidence="1">
    <location>
        <begin position="57"/>
        <end position="72"/>
    </location>
</feature>
<dbReference type="AlphaFoldDB" id="A0A6H5IS31"/>
<name>A0A6H5IS31_9HYME</name>
<proteinExistence type="predicted"/>
<evidence type="ECO:0000313" key="2">
    <source>
        <dbReference type="EMBL" id="CAB0040018.1"/>
    </source>
</evidence>
<gene>
    <name evidence="2" type="ORF">TBRA_LOCUS11755</name>
</gene>
<feature type="region of interest" description="Disordered" evidence="1">
    <location>
        <begin position="57"/>
        <end position="93"/>
    </location>
</feature>
<protein>
    <submittedName>
        <fullName evidence="2">Uncharacterized protein</fullName>
    </submittedName>
</protein>